<proteinExistence type="predicted"/>
<protein>
    <submittedName>
        <fullName evidence="1">Bacteriocin-protection protein</fullName>
    </submittedName>
</protein>
<reference evidence="2" key="1">
    <citation type="submission" date="2018-12" db="EMBL/GenBank/DDBJ databases">
        <title>Complete genome sequence of Paenibacillus sp. MBLB1234.</title>
        <authorList>
            <person name="Nam Y.-D."/>
            <person name="Kang J."/>
            <person name="Chung W.-H."/>
            <person name="Park Y.S."/>
        </authorList>
    </citation>
    <scope>NUCLEOTIDE SEQUENCE [LARGE SCALE GENOMIC DNA]</scope>
    <source>
        <strain evidence="2">MBLB1234</strain>
    </source>
</reference>
<dbReference type="Pfam" id="PF13376">
    <property type="entry name" value="OmdA"/>
    <property type="match status" value="1"/>
</dbReference>
<keyword evidence="2" id="KW-1185">Reference proteome</keyword>
<dbReference type="KEGG" id="plut:EI981_11935"/>
<organism evidence="1 2">
    <name type="scientific">Paenibacillus lutimineralis</name>
    <dbReference type="NCBI Taxonomy" id="2707005"/>
    <lineage>
        <taxon>Bacteria</taxon>
        <taxon>Bacillati</taxon>
        <taxon>Bacillota</taxon>
        <taxon>Bacilli</taxon>
        <taxon>Bacillales</taxon>
        <taxon>Paenibacillaceae</taxon>
        <taxon>Paenibacillus</taxon>
    </lineage>
</organism>
<dbReference type="AlphaFoldDB" id="A0A3Q9I8S7"/>
<evidence type="ECO:0000313" key="2">
    <source>
        <dbReference type="Proteomes" id="UP000270678"/>
    </source>
</evidence>
<dbReference type="Proteomes" id="UP000270678">
    <property type="component" value="Chromosome"/>
</dbReference>
<accession>A0A3Q9I8S7</accession>
<sequence length="193" mass="22546">MTKNSELPIMIFNGQQDFEDWLAHHHETSEGIMLKIAKKNSTISTVSYSEALDCALCYGWIDSRKEKGDEETWLQRFTPRKARSIWSKVNKEKAEALITSGRMKSSGYKAIEVAKQNGQWDKAYESQSKFTLPEDFASELNKNSQAKEFYDMLDSQNKFAIVFRINNAKKQETREKRIEQFISMLERHEKIYP</sequence>
<dbReference type="EMBL" id="CP034346">
    <property type="protein sequence ID" value="AZS15104.1"/>
    <property type="molecule type" value="Genomic_DNA"/>
</dbReference>
<evidence type="ECO:0000313" key="1">
    <source>
        <dbReference type="EMBL" id="AZS15104.1"/>
    </source>
</evidence>
<gene>
    <name evidence="1" type="ORF">EI981_11935</name>
</gene>
<dbReference type="OrthoDB" id="9796999at2"/>
<dbReference type="RefSeq" id="WP_126998390.1">
    <property type="nucleotide sequence ID" value="NZ_CP034346.1"/>
</dbReference>
<name>A0A3Q9I8S7_9BACL</name>